<dbReference type="Pfam" id="PF01370">
    <property type="entry name" value="Epimerase"/>
    <property type="match status" value="1"/>
</dbReference>
<dbReference type="InterPro" id="IPR051783">
    <property type="entry name" value="NAD(P)-dependent_oxidoreduct"/>
</dbReference>
<dbReference type="PANTHER" id="PTHR48079:SF6">
    <property type="entry name" value="NAD(P)-BINDING DOMAIN-CONTAINING PROTEIN-RELATED"/>
    <property type="match status" value="1"/>
</dbReference>
<proteinExistence type="predicted"/>
<gene>
    <name evidence="2" type="ORF">OFY01_09060</name>
</gene>
<dbReference type="EMBL" id="JAPHNL010000074">
    <property type="protein sequence ID" value="MCX3059907.1"/>
    <property type="molecule type" value="Genomic_DNA"/>
</dbReference>
<keyword evidence="3" id="KW-1185">Reference proteome</keyword>
<dbReference type="InterPro" id="IPR036291">
    <property type="entry name" value="NAD(P)-bd_dom_sf"/>
</dbReference>
<organism evidence="2 3">
    <name type="scientific">Streptomyces beihaiensis</name>
    <dbReference type="NCBI Taxonomy" id="2984495"/>
    <lineage>
        <taxon>Bacteria</taxon>
        <taxon>Bacillati</taxon>
        <taxon>Actinomycetota</taxon>
        <taxon>Actinomycetes</taxon>
        <taxon>Kitasatosporales</taxon>
        <taxon>Streptomycetaceae</taxon>
        <taxon>Streptomyces</taxon>
    </lineage>
</organism>
<dbReference type="SUPFAM" id="SSF51735">
    <property type="entry name" value="NAD(P)-binding Rossmann-fold domains"/>
    <property type="match status" value="1"/>
</dbReference>
<dbReference type="InterPro" id="IPR001509">
    <property type="entry name" value="Epimerase_deHydtase"/>
</dbReference>
<comment type="caution">
    <text evidence="2">The sequence shown here is derived from an EMBL/GenBank/DDBJ whole genome shotgun (WGS) entry which is preliminary data.</text>
</comment>
<evidence type="ECO:0000313" key="2">
    <source>
        <dbReference type="EMBL" id="MCX3059907.1"/>
    </source>
</evidence>
<dbReference type="Gene3D" id="3.40.50.720">
    <property type="entry name" value="NAD(P)-binding Rossmann-like Domain"/>
    <property type="match status" value="1"/>
</dbReference>
<sequence length="319" mass="33454">MTGRTRHVLVTGASGYVGGAVARALLAQGHRVTGLVRDPGRAVDLASAGASLRTGDMLRPETYVPLVKEADAVVHAAQLRFDGRLTRARIRRIREADRVMTDALAQSCLRDGKRLVYASGGWIYGDRGRSWIDERQPHHPAPLGTWHAAGVARLRALAGHGLDYTVLHAGFVYGPGGHFAQAFADPAAASGRVRYPGDGANYWSCVHLDDLAAAHTAALTGAPSGAEYNVCDDEPLPLAEFARQAARALGVRKAGAVPRAAAALALGTPVTASLTTSYRMSNSRAREELGWRPAHATVAEGLPAAVAAMRPTAPLAGAA</sequence>
<evidence type="ECO:0000259" key="1">
    <source>
        <dbReference type="Pfam" id="PF01370"/>
    </source>
</evidence>
<evidence type="ECO:0000313" key="3">
    <source>
        <dbReference type="Proteomes" id="UP001163064"/>
    </source>
</evidence>
<name>A0ABT3TTY4_9ACTN</name>
<dbReference type="Proteomes" id="UP001163064">
    <property type="component" value="Unassembled WGS sequence"/>
</dbReference>
<protein>
    <submittedName>
        <fullName evidence="2">NAD-dependent epimerase/dehydratase family protein</fullName>
    </submittedName>
</protein>
<dbReference type="RefSeq" id="WP_266598076.1">
    <property type="nucleotide sequence ID" value="NZ_JAPHNL010000074.1"/>
</dbReference>
<accession>A0ABT3TTY4</accession>
<feature type="domain" description="NAD-dependent epimerase/dehydratase" evidence="1">
    <location>
        <begin position="8"/>
        <end position="231"/>
    </location>
</feature>
<dbReference type="PANTHER" id="PTHR48079">
    <property type="entry name" value="PROTEIN YEEZ"/>
    <property type="match status" value="1"/>
</dbReference>
<reference evidence="2" key="1">
    <citation type="submission" date="2022-10" db="EMBL/GenBank/DDBJ databases">
        <title>Streptomyces beihaiensis sp. nov., a chitin degrading actinobacterium, isolated from shrimp pond soil.</title>
        <authorList>
            <person name="Xie J."/>
            <person name="Shen N."/>
        </authorList>
    </citation>
    <scope>NUCLEOTIDE SEQUENCE</scope>
    <source>
        <strain evidence="2">GXMU-J5</strain>
    </source>
</reference>